<dbReference type="PANTHER" id="PTHR43381:SF5">
    <property type="entry name" value="TR-TYPE G DOMAIN-CONTAINING PROTEIN"/>
    <property type="match status" value="1"/>
</dbReference>
<dbReference type="Gene3D" id="3.40.50.10050">
    <property type="entry name" value="Translation initiation factor IF- 2, domain 3"/>
    <property type="match status" value="1"/>
</dbReference>
<gene>
    <name evidence="10 14" type="primary">infB</name>
    <name evidence="14" type="ORF">Mal4_09570</name>
</gene>
<dbReference type="CDD" id="cd03702">
    <property type="entry name" value="IF2_mtIF2_II"/>
    <property type="match status" value="1"/>
</dbReference>
<dbReference type="CDD" id="cd01887">
    <property type="entry name" value="IF2_eIF5B"/>
    <property type="match status" value="1"/>
</dbReference>
<accession>A0A517Z2J6</accession>
<evidence type="ECO:0000256" key="3">
    <source>
        <dbReference type="ARBA" id="ARBA00020675"/>
    </source>
</evidence>
<dbReference type="Pfam" id="PF04760">
    <property type="entry name" value="IF2_N"/>
    <property type="match status" value="2"/>
</dbReference>
<dbReference type="EMBL" id="CP036275">
    <property type="protein sequence ID" value="QDU36669.1"/>
    <property type="molecule type" value="Genomic_DNA"/>
</dbReference>
<keyword evidence="4 10" id="KW-0963">Cytoplasm</keyword>
<dbReference type="FunFam" id="2.40.30.10:FF:000054">
    <property type="entry name" value="Translation initiation factor IF-2"/>
    <property type="match status" value="1"/>
</dbReference>
<feature type="compositionally biased region" description="Pro residues" evidence="12">
    <location>
        <begin position="61"/>
        <end position="71"/>
    </location>
</feature>
<sequence length="1005" mass="109485">MKIRIFALAKELGLDSKELIQRCNEAGLNVKSSPLASISPEERDMVLELIRKKEEGGGGPEPGPSAPPTPSRDPAAPERMGKVRQIRNLGPLAGSMRSRRGGRDEDESPDAEVEAAQEALAAETGQPQPVAEAEATPAPEEAAVTTEVATEEAPAEAEGGEVPEVAAEAEEETQVVQTVEAAAEAETGIEEPPEAAAETEAAEAVESEEIAAEDRLAEDEAPPESEEGEGGETRKSGISRDEYVAPGGTGLSGIREMKPRGSIRGVGGKARKAKEKDKDKEKEKEREKKKAPQLPSLATPNFKPPAAPERKEGPAQKPDLPLTADILKQKSPLASILKKHKDDTKKGRRDRDEEESTPRRGKPAAAAGLGLSEAREERRRKRQRSRVDEEERPGGRSIARAPKRQRRSSGPKELKSSATVTLPISIRELSEELGRPARDLLGILFRAGQMVKITDLLDDEETVLELGLEMGVEIEVEREEDLEDRLTERFEKGSEDFGVPLESRAPIITVLGHVDHGKTTLVDRLRSTNVVASEAGGITQHIAAYQVEHDGKKLTFVDTPGHAAFGEMRARGANVTDIVVLVVAADDSVMPQTLECISHAKAAGVPIVVAMNKVDLPDINEQKVLTDLSQHNVLPSEWGGDTEVVRISALKGTGIDDLLETLLLTAELHEYTAPVEIPGEGVCLEAFRDEGLGPLAWFVVRRGQLRIGDIIVCGNAYGRVRAMYNDRDEEIQVAGPSDPIKVAGLVEVPGAGDHFFVMSDLDDARQIAEERQVRGRTELLARRGGPKRLEDFFADGDGSSRDLPLILKADTPGSIEALRSELQKFEHEEVRIDIIHEGVGGVNESDVTLAASAGAIIIAFHVIPEDRAVSLAHQEGVDIRRYNIIYNVTDEIKQALEGLLRPEEVEVATGRAIVLRTFSISRTGTIAGCRILSGTIERNNRVHVIREQRILNDYPIASLRREKDDVREVREGMECGIRLDGFNDVKEGDLLEAFRVEERKRTLED</sequence>
<dbReference type="InterPro" id="IPR053905">
    <property type="entry name" value="EF-G-like_DII"/>
</dbReference>
<feature type="binding site" evidence="10">
    <location>
        <begin position="612"/>
        <end position="615"/>
    </location>
    <ligand>
        <name>GTP</name>
        <dbReference type="ChEBI" id="CHEBI:37565"/>
    </ligand>
</feature>
<organism evidence="14 15">
    <name type="scientific">Maioricimonas rarisocia</name>
    <dbReference type="NCBI Taxonomy" id="2528026"/>
    <lineage>
        <taxon>Bacteria</taxon>
        <taxon>Pseudomonadati</taxon>
        <taxon>Planctomycetota</taxon>
        <taxon>Planctomycetia</taxon>
        <taxon>Planctomycetales</taxon>
        <taxon>Planctomycetaceae</taxon>
        <taxon>Maioricimonas</taxon>
    </lineage>
</organism>
<evidence type="ECO:0000256" key="9">
    <source>
        <dbReference type="ARBA" id="ARBA00025162"/>
    </source>
</evidence>
<feature type="binding site" evidence="10">
    <location>
        <begin position="558"/>
        <end position="562"/>
    </location>
    <ligand>
        <name>GTP</name>
        <dbReference type="ChEBI" id="CHEBI:37565"/>
    </ligand>
</feature>
<dbReference type="SUPFAM" id="SSF52540">
    <property type="entry name" value="P-loop containing nucleoside triphosphate hydrolases"/>
    <property type="match status" value="1"/>
</dbReference>
<dbReference type="GO" id="GO:0005829">
    <property type="term" value="C:cytosol"/>
    <property type="evidence" value="ECO:0007669"/>
    <property type="project" value="TreeGrafter"/>
</dbReference>
<feature type="compositionally biased region" description="Basic and acidic residues" evidence="12">
    <location>
        <begin position="274"/>
        <end position="290"/>
    </location>
</feature>
<dbReference type="PROSITE" id="PS51722">
    <property type="entry name" value="G_TR_2"/>
    <property type="match status" value="1"/>
</dbReference>
<dbReference type="InterPro" id="IPR004161">
    <property type="entry name" value="EFTu-like_2"/>
</dbReference>
<dbReference type="Gene3D" id="3.40.50.300">
    <property type="entry name" value="P-loop containing nucleotide triphosphate hydrolases"/>
    <property type="match status" value="1"/>
</dbReference>
<keyword evidence="15" id="KW-1185">Reference proteome</keyword>
<reference evidence="14 15" key="1">
    <citation type="submission" date="2019-02" db="EMBL/GenBank/DDBJ databases">
        <title>Deep-cultivation of Planctomycetes and their phenomic and genomic characterization uncovers novel biology.</title>
        <authorList>
            <person name="Wiegand S."/>
            <person name="Jogler M."/>
            <person name="Boedeker C."/>
            <person name="Pinto D."/>
            <person name="Vollmers J."/>
            <person name="Rivas-Marin E."/>
            <person name="Kohn T."/>
            <person name="Peeters S.H."/>
            <person name="Heuer A."/>
            <person name="Rast P."/>
            <person name="Oberbeckmann S."/>
            <person name="Bunk B."/>
            <person name="Jeske O."/>
            <person name="Meyerdierks A."/>
            <person name="Storesund J.E."/>
            <person name="Kallscheuer N."/>
            <person name="Luecker S."/>
            <person name="Lage O.M."/>
            <person name="Pohl T."/>
            <person name="Merkel B.J."/>
            <person name="Hornburger P."/>
            <person name="Mueller R.-W."/>
            <person name="Bruemmer F."/>
            <person name="Labrenz M."/>
            <person name="Spormann A.M."/>
            <person name="Op den Camp H."/>
            <person name="Overmann J."/>
            <person name="Amann R."/>
            <person name="Jetten M.S.M."/>
            <person name="Mascher T."/>
            <person name="Medema M.H."/>
            <person name="Devos D.P."/>
            <person name="Kaster A.-K."/>
            <person name="Ovreas L."/>
            <person name="Rohde M."/>
            <person name="Galperin M.Y."/>
            <person name="Jogler C."/>
        </authorList>
    </citation>
    <scope>NUCLEOTIDE SEQUENCE [LARGE SCALE GENOMIC DNA]</scope>
    <source>
        <strain evidence="14 15">Mal4</strain>
    </source>
</reference>
<dbReference type="InterPro" id="IPR006847">
    <property type="entry name" value="IF2_N"/>
</dbReference>
<dbReference type="InterPro" id="IPR044145">
    <property type="entry name" value="IF2_II"/>
</dbReference>
<evidence type="ECO:0000256" key="12">
    <source>
        <dbReference type="SAM" id="MobiDB-lite"/>
    </source>
</evidence>
<dbReference type="GO" id="GO:0005525">
    <property type="term" value="F:GTP binding"/>
    <property type="evidence" value="ECO:0007669"/>
    <property type="project" value="UniProtKB-KW"/>
</dbReference>
<evidence type="ECO:0000256" key="4">
    <source>
        <dbReference type="ARBA" id="ARBA00022490"/>
    </source>
</evidence>
<feature type="compositionally biased region" description="Low complexity" evidence="12">
    <location>
        <begin position="174"/>
        <end position="186"/>
    </location>
</feature>
<protein>
    <recommendedName>
        <fullName evidence="3 10">Translation initiation factor IF-2</fullName>
    </recommendedName>
</protein>
<dbReference type="GO" id="GO:0003743">
    <property type="term" value="F:translation initiation factor activity"/>
    <property type="evidence" value="ECO:0007669"/>
    <property type="project" value="UniProtKB-UniRule"/>
</dbReference>
<feature type="compositionally biased region" description="Basic and acidic residues" evidence="12">
    <location>
        <begin position="340"/>
        <end position="351"/>
    </location>
</feature>
<dbReference type="InterPro" id="IPR005225">
    <property type="entry name" value="Small_GTP-bd"/>
</dbReference>
<dbReference type="Pfam" id="PF03144">
    <property type="entry name" value="GTP_EFTU_D2"/>
    <property type="match status" value="1"/>
</dbReference>
<evidence type="ECO:0000256" key="7">
    <source>
        <dbReference type="ARBA" id="ARBA00022917"/>
    </source>
</evidence>
<dbReference type="Pfam" id="PF00009">
    <property type="entry name" value="GTP_EFTU"/>
    <property type="match status" value="1"/>
</dbReference>
<evidence type="ECO:0000256" key="10">
    <source>
        <dbReference type="HAMAP-Rule" id="MF_00100"/>
    </source>
</evidence>
<comment type="similarity">
    <text evidence="2 10 11">Belongs to the TRAFAC class translation factor GTPase superfamily. Classic translation factor GTPase family. IF-2 subfamily.</text>
</comment>
<dbReference type="Gene3D" id="1.10.10.2480">
    <property type="match status" value="1"/>
</dbReference>
<feature type="compositionally biased region" description="Basic and acidic residues" evidence="12">
    <location>
        <begin position="385"/>
        <end position="394"/>
    </location>
</feature>
<dbReference type="FunFam" id="2.40.30.10:FF:000008">
    <property type="entry name" value="Translation initiation factor IF-2"/>
    <property type="match status" value="1"/>
</dbReference>
<feature type="region of interest" description="G-domain" evidence="10">
    <location>
        <begin position="506"/>
        <end position="654"/>
    </location>
</feature>
<evidence type="ECO:0000256" key="5">
    <source>
        <dbReference type="ARBA" id="ARBA00022540"/>
    </source>
</evidence>
<dbReference type="InterPro" id="IPR000178">
    <property type="entry name" value="TF_IF2_bacterial-like"/>
</dbReference>
<name>A0A517Z2J6_9PLAN</name>
<evidence type="ECO:0000256" key="1">
    <source>
        <dbReference type="ARBA" id="ARBA00004496"/>
    </source>
</evidence>
<keyword evidence="6 10" id="KW-0547">Nucleotide-binding</keyword>
<feature type="compositionally biased region" description="Basic and acidic residues" evidence="12">
    <location>
        <begin position="231"/>
        <end position="243"/>
    </location>
</feature>
<dbReference type="CDD" id="cd03692">
    <property type="entry name" value="mtIF2_IVc"/>
    <property type="match status" value="1"/>
</dbReference>
<evidence type="ECO:0000256" key="2">
    <source>
        <dbReference type="ARBA" id="ARBA00007733"/>
    </source>
</evidence>
<dbReference type="FunFam" id="3.40.50.10050:FF:000001">
    <property type="entry name" value="Translation initiation factor IF-2"/>
    <property type="match status" value="1"/>
</dbReference>
<dbReference type="NCBIfam" id="TIGR00231">
    <property type="entry name" value="small_GTP"/>
    <property type="match status" value="1"/>
</dbReference>
<dbReference type="Gene3D" id="2.40.30.10">
    <property type="entry name" value="Translation factors"/>
    <property type="match status" value="2"/>
</dbReference>
<dbReference type="InterPro" id="IPR009000">
    <property type="entry name" value="Transl_B-barrel_sf"/>
</dbReference>
<dbReference type="InterPro" id="IPR015760">
    <property type="entry name" value="TIF_IF2"/>
</dbReference>
<dbReference type="GO" id="GO:0003924">
    <property type="term" value="F:GTPase activity"/>
    <property type="evidence" value="ECO:0007669"/>
    <property type="project" value="UniProtKB-UniRule"/>
</dbReference>
<evidence type="ECO:0000256" key="11">
    <source>
        <dbReference type="RuleBase" id="RU000644"/>
    </source>
</evidence>
<evidence type="ECO:0000313" key="15">
    <source>
        <dbReference type="Proteomes" id="UP000320496"/>
    </source>
</evidence>
<feature type="compositionally biased region" description="Acidic residues" evidence="12">
    <location>
        <begin position="200"/>
        <end position="230"/>
    </location>
</feature>
<dbReference type="InterPro" id="IPR000795">
    <property type="entry name" value="T_Tr_GTP-bd_dom"/>
</dbReference>
<dbReference type="PANTHER" id="PTHR43381">
    <property type="entry name" value="TRANSLATION INITIATION FACTOR IF-2-RELATED"/>
    <property type="match status" value="1"/>
</dbReference>
<dbReference type="FunFam" id="3.40.50.300:FF:000019">
    <property type="entry name" value="Translation initiation factor IF-2"/>
    <property type="match status" value="1"/>
</dbReference>
<feature type="compositionally biased region" description="Acidic residues" evidence="12">
    <location>
        <begin position="104"/>
        <end position="115"/>
    </location>
</feature>
<dbReference type="RefSeq" id="WP_145367306.1">
    <property type="nucleotide sequence ID" value="NZ_CP036275.1"/>
</dbReference>
<proteinExistence type="inferred from homology"/>
<feature type="compositionally biased region" description="Acidic residues" evidence="12">
    <location>
        <begin position="149"/>
        <end position="173"/>
    </location>
</feature>
<dbReference type="Pfam" id="PF11987">
    <property type="entry name" value="IF-2"/>
    <property type="match status" value="1"/>
</dbReference>
<dbReference type="SUPFAM" id="SSF50447">
    <property type="entry name" value="Translation proteins"/>
    <property type="match status" value="2"/>
</dbReference>
<dbReference type="OrthoDB" id="9811804at2"/>
<dbReference type="Pfam" id="PF22042">
    <property type="entry name" value="EF-G_D2"/>
    <property type="match status" value="1"/>
</dbReference>
<keyword evidence="5 10" id="KW-0396">Initiation factor</keyword>
<dbReference type="NCBIfam" id="TIGR00487">
    <property type="entry name" value="IF-2"/>
    <property type="match status" value="1"/>
</dbReference>
<feature type="domain" description="Tr-type G" evidence="13">
    <location>
        <begin position="503"/>
        <end position="675"/>
    </location>
</feature>
<dbReference type="InterPro" id="IPR027417">
    <property type="entry name" value="P-loop_NTPase"/>
</dbReference>
<dbReference type="SUPFAM" id="SSF52156">
    <property type="entry name" value="Initiation factor IF2/eIF5b, domain 3"/>
    <property type="match status" value="1"/>
</dbReference>
<feature type="region of interest" description="Disordered" evidence="12">
    <location>
        <begin position="49"/>
        <end position="418"/>
    </location>
</feature>
<evidence type="ECO:0000313" key="14">
    <source>
        <dbReference type="EMBL" id="QDU36669.1"/>
    </source>
</evidence>
<feature type="compositionally biased region" description="Low complexity" evidence="12">
    <location>
        <begin position="116"/>
        <end position="148"/>
    </location>
</feature>
<dbReference type="HAMAP" id="MF_00100_B">
    <property type="entry name" value="IF_2_B"/>
    <property type="match status" value="1"/>
</dbReference>
<comment type="subcellular location">
    <subcellularLocation>
        <location evidence="1 10">Cytoplasm</location>
    </subcellularLocation>
</comment>
<keyword evidence="7 10" id="KW-0648">Protein biosynthesis</keyword>
<evidence type="ECO:0000256" key="8">
    <source>
        <dbReference type="ARBA" id="ARBA00023134"/>
    </source>
</evidence>
<comment type="function">
    <text evidence="9 10 11">One of the essential components for the initiation of protein synthesis. Protects formylmethionyl-tRNA from spontaneous hydrolysis and promotes its binding to the 30S ribosomal subunits. Also involved in the hydrolysis of GTP during the formation of the 70S ribosomal complex.</text>
</comment>
<dbReference type="AlphaFoldDB" id="A0A517Z2J6"/>
<dbReference type="Proteomes" id="UP000320496">
    <property type="component" value="Chromosome"/>
</dbReference>
<feature type="binding site" evidence="10">
    <location>
        <begin position="512"/>
        <end position="519"/>
    </location>
    <ligand>
        <name>GTP</name>
        <dbReference type="ChEBI" id="CHEBI:37565"/>
    </ligand>
</feature>
<keyword evidence="8 10" id="KW-0342">GTP-binding</keyword>
<evidence type="ECO:0000256" key="6">
    <source>
        <dbReference type="ARBA" id="ARBA00022741"/>
    </source>
</evidence>
<dbReference type="InterPro" id="IPR036925">
    <property type="entry name" value="TIF_IF2_dom3_sf"/>
</dbReference>
<dbReference type="KEGG" id="mri:Mal4_09570"/>
<dbReference type="InterPro" id="IPR023115">
    <property type="entry name" value="TIF_IF2_dom3"/>
</dbReference>
<evidence type="ECO:0000259" key="13">
    <source>
        <dbReference type="PROSITE" id="PS51722"/>
    </source>
</evidence>